<evidence type="ECO:0000313" key="2">
    <source>
        <dbReference type="EMBL" id="ROI47925.1"/>
    </source>
</evidence>
<organism evidence="2 3">
    <name type="scientific">Anabarilius grahami</name>
    <name type="common">Kanglang fish</name>
    <name type="synonym">Barilius grahami</name>
    <dbReference type="NCBI Taxonomy" id="495550"/>
    <lineage>
        <taxon>Eukaryota</taxon>
        <taxon>Metazoa</taxon>
        <taxon>Chordata</taxon>
        <taxon>Craniata</taxon>
        <taxon>Vertebrata</taxon>
        <taxon>Euteleostomi</taxon>
        <taxon>Actinopterygii</taxon>
        <taxon>Neopterygii</taxon>
        <taxon>Teleostei</taxon>
        <taxon>Ostariophysi</taxon>
        <taxon>Cypriniformes</taxon>
        <taxon>Xenocyprididae</taxon>
        <taxon>Xenocypridinae</taxon>
        <taxon>Xenocypridinae incertae sedis</taxon>
        <taxon>Anabarilius</taxon>
    </lineage>
</organism>
<dbReference type="Proteomes" id="UP000281406">
    <property type="component" value="Unassembled WGS sequence"/>
</dbReference>
<evidence type="ECO:0000313" key="3">
    <source>
        <dbReference type="Proteomes" id="UP000281406"/>
    </source>
</evidence>
<gene>
    <name evidence="2" type="ORF">DPX16_16348</name>
</gene>
<name>A0A3N0XK75_ANAGA</name>
<proteinExistence type="predicted"/>
<dbReference type="EMBL" id="RJVU01071404">
    <property type="protein sequence ID" value="ROI47925.1"/>
    <property type="molecule type" value="Genomic_DNA"/>
</dbReference>
<comment type="caution">
    <text evidence="2">The sequence shown here is derived from an EMBL/GenBank/DDBJ whole genome shotgun (WGS) entry which is preliminary data.</text>
</comment>
<accession>A0A3N0XK75</accession>
<reference evidence="2 3" key="1">
    <citation type="submission" date="2018-10" db="EMBL/GenBank/DDBJ databases">
        <title>Genome assembly for a Yunnan-Guizhou Plateau 3E fish, Anabarilius grahami (Regan), and its evolutionary and genetic applications.</title>
        <authorList>
            <person name="Jiang W."/>
        </authorList>
    </citation>
    <scope>NUCLEOTIDE SEQUENCE [LARGE SCALE GENOMIC DNA]</scope>
    <source>
        <strain evidence="2">AG-KIZ</strain>
        <tissue evidence="2">Muscle</tissue>
    </source>
</reference>
<feature type="region of interest" description="Disordered" evidence="1">
    <location>
        <begin position="1"/>
        <end position="78"/>
    </location>
</feature>
<dbReference type="AlphaFoldDB" id="A0A3N0XK75"/>
<evidence type="ECO:0000256" key="1">
    <source>
        <dbReference type="SAM" id="MobiDB-lite"/>
    </source>
</evidence>
<feature type="compositionally biased region" description="Basic and acidic residues" evidence="1">
    <location>
        <begin position="43"/>
        <end position="64"/>
    </location>
</feature>
<sequence>MNGQVTVMPPKLGQSEVSDSLTGDQRLIRTIKPPQDVQMAPAESRERDRKREYGGLGSKQKETCLAHPDQPQGDKHIWPEMNKEGRKALGHQQDASSIFTREAFILQMTPKNMYTTPWSARGKDRERGLMLGVRWSDGCCVPMHLAWVSVAVIEPPNIQASTLL</sequence>
<keyword evidence="3" id="KW-1185">Reference proteome</keyword>
<protein>
    <submittedName>
        <fullName evidence="2">Uncharacterized protein</fullName>
    </submittedName>
</protein>